<dbReference type="EMBL" id="KB551348">
    <property type="protein sequence ID" value="EMP30195.1"/>
    <property type="molecule type" value="Genomic_DNA"/>
</dbReference>
<protein>
    <submittedName>
        <fullName evidence="2">Uncharacterized protein</fullName>
    </submittedName>
</protein>
<feature type="region of interest" description="Disordered" evidence="1">
    <location>
        <begin position="1"/>
        <end position="21"/>
    </location>
</feature>
<organism evidence="2 3">
    <name type="scientific">Chelonia mydas</name>
    <name type="common">Green sea-turtle</name>
    <name type="synonym">Chelonia agassizi</name>
    <dbReference type="NCBI Taxonomy" id="8469"/>
    <lineage>
        <taxon>Eukaryota</taxon>
        <taxon>Metazoa</taxon>
        <taxon>Chordata</taxon>
        <taxon>Craniata</taxon>
        <taxon>Vertebrata</taxon>
        <taxon>Euteleostomi</taxon>
        <taxon>Archelosauria</taxon>
        <taxon>Testudinata</taxon>
        <taxon>Testudines</taxon>
        <taxon>Cryptodira</taxon>
        <taxon>Durocryptodira</taxon>
        <taxon>Americhelydia</taxon>
        <taxon>Chelonioidea</taxon>
        <taxon>Cheloniidae</taxon>
        <taxon>Chelonia</taxon>
    </lineage>
</organism>
<evidence type="ECO:0000313" key="3">
    <source>
        <dbReference type="Proteomes" id="UP000031443"/>
    </source>
</evidence>
<evidence type="ECO:0000313" key="2">
    <source>
        <dbReference type="EMBL" id="EMP30195.1"/>
    </source>
</evidence>
<keyword evidence="3" id="KW-1185">Reference proteome</keyword>
<accession>M7B3W9</accession>
<dbReference type="AlphaFoldDB" id="M7B3W9"/>
<gene>
    <name evidence="2" type="ORF">UY3_12707</name>
</gene>
<sequence length="74" mass="8221">MVRGEAELTGERRPSIPHREDANEDLAIRGSCQILHMCCGLCYTGGNKLKEAAYCWRLGLRVGSPMDLGENRKS</sequence>
<evidence type="ECO:0000256" key="1">
    <source>
        <dbReference type="SAM" id="MobiDB-lite"/>
    </source>
</evidence>
<proteinExistence type="predicted"/>
<dbReference type="Proteomes" id="UP000031443">
    <property type="component" value="Unassembled WGS sequence"/>
</dbReference>
<reference evidence="3" key="1">
    <citation type="journal article" date="2013" name="Nat. Genet.">
        <title>The draft genomes of soft-shell turtle and green sea turtle yield insights into the development and evolution of the turtle-specific body plan.</title>
        <authorList>
            <person name="Wang Z."/>
            <person name="Pascual-Anaya J."/>
            <person name="Zadissa A."/>
            <person name="Li W."/>
            <person name="Niimura Y."/>
            <person name="Huang Z."/>
            <person name="Li C."/>
            <person name="White S."/>
            <person name="Xiong Z."/>
            <person name="Fang D."/>
            <person name="Wang B."/>
            <person name="Ming Y."/>
            <person name="Chen Y."/>
            <person name="Zheng Y."/>
            <person name="Kuraku S."/>
            <person name="Pignatelli M."/>
            <person name="Herrero J."/>
            <person name="Beal K."/>
            <person name="Nozawa M."/>
            <person name="Li Q."/>
            <person name="Wang J."/>
            <person name="Zhang H."/>
            <person name="Yu L."/>
            <person name="Shigenobu S."/>
            <person name="Wang J."/>
            <person name="Liu J."/>
            <person name="Flicek P."/>
            <person name="Searle S."/>
            <person name="Wang J."/>
            <person name="Kuratani S."/>
            <person name="Yin Y."/>
            <person name="Aken B."/>
            <person name="Zhang G."/>
            <person name="Irie N."/>
        </authorList>
    </citation>
    <scope>NUCLEOTIDE SEQUENCE [LARGE SCALE GENOMIC DNA]</scope>
</reference>
<name>M7B3W9_CHEMY</name>